<dbReference type="InterPro" id="IPR013786">
    <property type="entry name" value="AcylCoA_DH/ox_N"/>
</dbReference>
<dbReference type="GO" id="GO:0003995">
    <property type="term" value="F:acyl-CoA dehydrogenase activity"/>
    <property type="evidence" value="ECO:0007669"/>
    <property type="project" value="InterPro"/>
</dbReference>
<dbReference type="SUPFAM" id="SSF47203">
    <property type="entry name" value="Acyl-CoA dehydrogenase C-terminal domain-like"/>
    <property type="match status" value="1"/>
</dbReference>
<keyword evidence="5 6" id="KW-0560">Oxidoreductase</keyword>
<dbReference type="PIRSF" id="PIRSF016578">
    <property type="entry name" value="HsaA"/>
    <property type="match status" value="1"/>
</dbReference>
<dbReference type="PROSITE" id="PS00073">
    <property type="entry name" value="ACYL_COA_DH_2"/>
    <property type="match status" value="1"/>
</dbReference>
<keyword evidence="11" id="KW-1185">Reference proteome</keyword>
<evidence type="ECO:0000259" key="9">
    <source>
        <dbReference type="Pfam" id="PF02771"/>
    </source>
</evidence>
<comment type="cofactor">
    <cofactor evidence="1 6">
        <name>FAD</name>
        <dbReference type="ChEBI" id="CHEBI:57692"/>
    </cofactor>
</comment>
<dbReference type="Pfam" id="PF02770">
    <property type="entry name" value="Acyl-CoA_dh_M"/>
    <property type="match status" value="1"/>
</dbReference>
<evidence type="ECO:0000313" key="11">
    <source>
        <dbReference type="Proteomes" id="UP000013307"/>
    </source>
</evidence>
<dbReference type="PANTHER" id="PTHR43884">
    <property type="entry name" value="ACYL-COA DEHYDROGENASE"/>
    <property type="match status" value="1"/>
</dbReference>
<dbReference type="EMBL" id="CP005290">
    <property type="protein sequence ID" value="AGK61188.1"/>
    <property type="molecule type" value="Genomic_DNA"/>
</dbReference>
<sequence>MNFKLTPEQMDIKNAAREFSEKEFTPELIEECDREERYPMEVVKKARELGFSTIKIPEKYGGMGLTLFEEVLVTEEFYRVSPGMGNACLSSTFGTELLILFGSEEQKEKYLRWVTEKNGISAMASTEPDAGSDVASVKTKIERDGDEWIINGTKMFITNGSVCDFVLVLGRTYEGEKRHHGLTFAIVESNSKGFKAKKIKNKLGLRASDTAEIVLKDVRVPEENILGEPGKGFYYLMEFFNHTRPRVAAQAVGMAQGAFELALSYVKERKQFGKPIAAFQHTQFKIAEMATRIQAARLLTYQAAWQCSIGERKPELSSMAKYFAGETAVYVADWAVQLHGGYGYIGEYPVERFYRDAKITELYEGTKEIQKQIIARMLIGNVLKKYA</sequence>
<keyword evidence="4 6" id="KW-0274">FAD</keyword>
<dbReference type="Proteomes" id="UP000013307">
    <property type="component" value="Chromosome"/>
</dbReference>
<dbReference type="Gene3D" id="2.40.110.10">
    <property type="entry name" value="Butyryl-CoA Dehydrogenase, subunit A, domain 2"/>
    <property type="match status" value="1"/>
</dbReference>
<dbReference type="Gene3D" id="1.10.540.10">
    <property type="entry name" value="Acyl-CoA dehydrogenase/oxidase, N-terminal domain"/>
    <property type="match status" value="1"/>
</dbReference>
<dbReference type="STRING" id="387631.Asulf_01190"/>
<evidence type="ECO:0000256" key="5">
    <source>
        <dbReference type="ARBA" id="ARBA00023002"/>
    </source>
</evidence>
<comment type="similarity">
    <text evidence="2 6">Belongs to the acyl-CoA dehydrogenase family.</text>
</comment>
<evidence type="ECO:0000259" key="8">
    <source>
        <dbReference type="Pfam" id="PF02770"/>
    </source>
</evidence>
<dbReference type="RefSeq" id="WP_015590786.1">
    <property type="nucleotide sequence ID" value="NC_021169.1"/>
</dbReference>
<feature type="domain" description="Acyl-CoA oxidase/dehydrogenase middle" evidence="8">
    <location>
        <begin position="122"/>
        <end position="218"/>
    </location>
</feature>
<gene>
    <name evidence="10" type="ORF">Asulf_01190</name>
</gene>
<evidence type="ECO:0000256" key="3">
    <source>
        <dbReference type="ARBA" id="ARBA00022630"/>
    </source>
</evidence>
<keyword evidence="3 6" id="KW-0285">Flavoprotein</keyword>
<evidence type="ECO:0000256" key="1">
    <source>
        <dbReference type="ARBA" id="ARBA00001974"/>
    </source>
</evidence>
<reference evidence="10 11" key="1">
    <citation type="journal article" date="2013" name="Genome Announc.">
        <title>Complete Genome Sequence of the Thermophilic and Facultatively Chemolithoautotrophic Sulfate Reducer Archaeoglobus sulfaticallidus Strain PM70-1T.</title>
        <authorList>
            <person name="Stokke R."/>
            <person name="Hocking W.P."/>
            <person name="Steinsbu B.O."/>
            <person name="Steen I.H."/>
        </authorList>
    </citation>
    <scope>NUCLEOTIDE SEQUENCE [LARGE SCALE GENOMIC DNA]</scope>
    <source>
        <strain evidence="10">PM70-1</strain>
    </source>
</reference>
<evidence type="ECO:0000259" key="7">
    <source>
        <dbReference type="Pfam" id="PF00441"/>
    </source>
</evidence>
<dbReference type="SUPFAM" id="SSF56645">
    <property type="entry name" value="Acyl-CoA dehydrogenase NM domain-like"/>
    <property type="match status" value="1"/>
</dbReference>
<dbReference type="InterPro" id="IPR006089">
    <property type="entry name" value="Acyl-CoA_DH_CS"/>
</dbReference>
<evidence type="ECO:0000256" key="6">
    <source>
        <dbReference type="RuleBase" id="RU362125"/>
    </source>
</evidence>
<evidence type="ECO:0000256" key="4">
    <source>
        <dbReference type="ARBA" id="ARBA00022827"/>
    </source>
</evidence>
<dbReference type="KEGG" id="ast:Asulf_01190"/>
<dbReference type="eggNOG" id="arCOG01707">
    <property type="taxonomic scope" value="Archaea"/>
</dbReference>
<dbReference type="GeneID" id="15392831"/>
<dbReference type="FunFam" id="2.40.110.10:FF:000002">
    <property type="entry name" value="Acyl-CoA dehydrogenase fadE12"/>
    <property type="match status" value="1"/>
</dbReference>
<dbReference type="Gene3D" id="1.20.140.10">
    <property type="entry name" value="Butyryl-CoA Dehydrogenase, subunit A, domain 3"/>
    <property type="match status" value="1"/>
</dbReference>
<dbReference type="AlphaFoldDB" id="N0BDV3"/>
<dbReference type="InterPro" id="IPR009100">
    <property type="entry name" value="AcylCoA_DH/oxidase_NM_dom_sf"/>
</dbReference>
<dbReference type="HOGENOM" id="CLU_018204_0_2_2"/>
<name>N0BDV3_9EURY</name>
<evidence type="ECO:0000313" key="10">
    <source>
        <dbReference type="EMBL" id="AGK61188.1"/>
    </source>
</evidence>
<dbReference type="GO" id="GO:0050660">
    <property type="term" value="F:flavin adenine dinucleotide binding"/>
    <property type="evidence" value="ECO:0007669"/>
    <property type="project" value="InterPro"/>
</dbReference>
<evidence type="ECO:0000256" key="2">
    <source>
        <dbReference type="ARBA" id="ARBA00009347"/>
    </source>
</evidence>
<dbReference type="InterPro" id="IPR036250">
    <property type="entry name" value="AcylCo_DH-like_C"/>
</dbReference>
<dbReference type="Pfam" id="PF00441">
    <property type="entry name" value="Acyl-CoA_dh_1"/>
    <property type="match status" value="1"/>
</dbReference>
<dbReference type="PANTHER" id="PTHR43884:SF12">
    <property type="entry name" value="ISOVALERYL-COA DEHYDROGENASE, MITOCHONDRIAL-RELATED"/>
    <property type="match status" value="1"/>
</dbReference>
<dbReference type="Pfam" id="PF02771">
    <property type="entry name" value="Acyl-CoA_dh_N"/>
    <property type="match status" value="1"/>
</dbReference>
<dbReference type="InterPro" id="IPR037069">
    <property type="entry name" value="AcylCoA_DH/ox_N_sf"/>
</dbReference>
<dbReference type="InterPro" id="IPR009075">
    <property type="entry name" value="AcylCo_DH/oxidase_C"/>
</dbReference>
<proteinExistence type="inferred from homology"/>
<feature type="domain" description="Acyl-CoA dehydrogenase/oxidase N-terminal" evidence="9">
    <location>
        <begin position="6"/>
        <end position="114"/>
    </location>
</feature>
<dbReference type="InterPro" id="IPR046373">
    <property type="entry name" value="Acyl-CoA_Oxase/DH_mid-dom_sf"/>
</dbReference>
<protein>
    <submittedName>
        <fullName evidence="10">Acyl-CoA dehydrogenase</fullName>
    </submittedName>
</protein>
<accession>N0BDV3</accession>
<organism evidence="10 11">
    <name type="scientific">Archaeoglobus sulfaticallidus PM70-1</name>
    <dbReference type="NCBI Taxonomy" id="387631"/>
    <lineage>
        <taxon>Archaea</taxon>
        <taxon>Methanobacteriati</taxon>
        <taxon>Methanobacteriota</taxon>
        <taxon>Archaeoglobi</taxon>
        <taxon>Archaeoglobales</taxon>
        <taxon>Archaeoglobaceae</taxon>
        <taxon>Archaeoglobus</taxon>
    </lineage>
</organism>
<dbReference type="InterPro" id="IPR006091">
    <property type="entry name" value="Acyl-CoA_Oxase/DH_mid-dom"/>
</dbReference>
<dbReference type="FunFam" id="1.20.140.10:FF:000001">
    <property type="entry name" value="Acyl-CoA dehydrogenase"/>
    <property type="match status" value="1"/>
</dbReference>
<feature type="domain" description="Acyl-CoA dehydrogenase/oxidase C-terminal" evidence="7">
    <location>
        <begin position="230"/>
        <end position="378"/>
    </location>
</feature>